<proteinExistence type="predicted"/>
<reference evidence="2 3" key="1">
    <citation type="submission" date="2019-03" db="EMBL/GenBank/DDBJ databases">
        <title>First draft genome of Liparis tanakae, snailfish: a comprehensive survey of snailfish specific genes.</title>
        <authorList>
            <person name="Kim W."/>
            <person name="Song I."/>
            <person name="Jeong J.-H."/>
            <person name="Kim D."/>
            <person name="Kim S."/>
            <person name="Ryu S."/>
            <person name="Song J.Y."/>
            <person name="Lee S.K."/>
        </authorList>
    </citation>
    <scope>NUCLEOTIDE SEQUENCE [LARGE SCALE GENOMIC DNA]</scope>
    <source>
        <tissue evidence="2">Muscle</tissue>
    </source>
</reference>
<evidence type="ECO:0000313" key="3">
    <source>
        <dbReference type="Proteomes" id="UP000314294"/>
    </source>
</evidence>
<keyword evidence="3" id="KW-1185">Reference proteome</keyword>
<evidence type="ECO:0000256" key="1">
    <source>
        <dbReference type="SAM" id="MobiDB-lite"/>
    </source>
</evidence>
<dbReference type="EMBL" id="SRLO01000099">
    <property type="protein sequence ID" value="TNN75814.1"/>
    <property type="molecule type" value="Genomic_DNA"/>
</dbReference>
<accession>A0A4Z2IEE9</accession>
<gene>
    <name evidence="2" type="ORF">EYF80_013961</name>
</gene>
<evidence type="ECO:0000313" key="2">
    <source>
        <dbReference type="EMBL" id="TNN75814.1"/>
    </source>
</evidence>
<dbReference type="Proteomes" id="UP000314294">
    <property type="component" value="Unassembled WGS sequence"/>
</dbReference>
<organism evidence="2 3">
    <name type="scientific">Liparis tanakae</name>
    <name type="common">Tanaka's snailfish</name>
    <dbReference type="NCBI Taxonomy" id="230148"/>
    <lineage>
        <taxon>Eukaryota</taxon>
        <taxon>Metazoa</taxon>
        <taxon>Chordata</taxon>
        <taxon>Craniata</taxon>
        <taxon>Vertebrata</taxon>
        <taxon>Euteleostomi</taxon>
        <taxon>Actinopterygii</taxon>
        <taxon>Neopterygii</taxon>
        <taxon>Teleostei</taxon>
        <taxon>Neoteleostei</taxon>
        <taxon>Acanthomorphata</taxon>
        <taxon>Eupercaria</taxon>
        <taxon>Perciformes</taxon>
        <taxon>Cottioidei</taxon>
        <taxon>Cottales</taxon>
        <taxon>Liparidae</taxon>
        <taxon>Liparis</taxon>
    </lineage>
</organism>
<dbReference type="AlphaFoldDB" id="A0A4Z2IEE9"/>
<feature type="region of interest" description="Disordered" evidence="1">
    <location>
        <begin position="48"/>
        <end position="71"/>
    </location>
</feature>
<protein>
    <submittedName>
        <fullName evidence="2">Uncharacterized protein</fullName>
    </submittedName>
</protein>
<comment type="caution">
    <text evidence="2">The sequence shown here is derived from an EMBL/GenBank/DDBJ whole genome shotgun (WGS) entry which is preliminary data.</text>
</comment>
<sequence length="71" mass="7698">MHFSTWSNSSVHSPSSTGDLSVRCRVLEPFPHDTLQSLQSDHGVSMQGMVSAQGSELQSTSFIAPRSSFKS</sequence>
<name>A0A4Z2IEE9_9TELE</name>